<proteinExistence type="predicted"/>
<gene>
    <name evidence="1" type="ORF">AMTR_s00126p00088460</name>
</gene>
<dbReference type="EMBL" id="KI396602">
    <property type="protein sequence ID" value="ERM97135.1"/>
    <property type="molecule type" value="Genomic_DNA"/>
</dbReference>
<evidence type="ECO:0000313" key="2">
    <source>
        <dbReference type="Proteomes" id="UP000017836"/>
    </source>
</evidence>
<dbReference type="Gene3D" id="3.40.50.1820">
    <property type="entry name" value="alpha/beta hydrolase"/>
    <property type="match status" value="1"/>
</dbReference>
<dbReference type="HOGENOM" id="CLU_039454_0_0_1"/>
<dbReference type="OMA" id="EGWDFKP"/>
<dbReference type="InterPro" id="IPR029058">
    <property type="entry name" value="AB_hydrolase_fold"/>
</dbReference>
<dbReference type="OrthoDB" id="77878at2759"/>
<name>W1NPV0_AMBTC</name>
<dbReference type="eggNOG" id="KOG2521">
    <property type="taxonomic scope" value="Eukaryota"/>
</dbReference>
<dbReference type="AlphaFoldDB" id="W1NPV0"/>
<dbReference type="GO" id="GO:0005777">
    <property type="term" value="C:peroxisome"/>
    <property type="evidence" value="ECO:0007669"/>
    <property type="project" value="EnsemblPlants"/>
</dbReference>
<dbReference type="KEGG" id="atr:18425068"/>
<sequence>MWGNGRCYWGRKEGEFRGIVVVFAWMSSKEKHVKPYVELYGSLGWNSLICHSNFFNVFIPENATSLAVVILDELIKEVKNRQCPIVFATFSGGPKACMYKVLQIINRVCDGQIDPDAIQLVQHCISGQIYDSPVDFISETGTKFVVHPTVLKMTNPPRVFSWAARAIASSLDAFFLSKFEADRADYWRTLYSSVATGPILIVSSEEDDLAPYQTICNFAQRLQELGGDVKLLSWKSSPHVGHYRHHPEEYRAAVKELLEKSSLVFSQRMLKLQKDVLSLSGNGSHDAISESVCSLRKAAKCSNQSLRRVAVSPSDHFYLPSSVELDIGKVDGPMKDESKEYDIHVHEGPNISAHGVLGKILFDVCVPKNIENWDIKHGALSLSPLRHRHAMFNPIKCIRRSRL</sequence>
<dbReference type="SUPFAM" id="SSF53474">
    <property type="entry name" value="alpha/beta-Hydrolases"/>
    <property type="match status" value="1"/>
</dbReference>
<dbReference type="Gramene" id="ERM97135">
    <property type="protein sequence ID" value="ERM97135"/>
    <property type="gene ID" value="AMTR_s00126p00088460"/>
</dbReference>
<reference evidence="2" key="1">
    <citation type="journal article" date="2013" name="Science">
        <title>The Amborella genome and the evolution of flowering plants.</title>
        <authorList>
            <consortium name="Amborella Genome Project"/>
        </authorList>
    </citation>
    <scope>NUCLEOTIDE SEQUENCE [LARGE SCALE GENOMIC DNA]</scope>
</reference>
<keyword evidence="2" id="KW-1185">Reference proteome</keyword>
<dbReference type="PANTHER" id="PTHR12265">
    <property type="entry name" value="TRANSMEMBRANE PROTEIN 53"/>
    <property type="match status" value="1"/>
</dbReference>
<dbReference type="InterPro" id="IPR008547">
    <property type="entry name" value="DUF829_TMEM53"/>
</dbReference>
<evidence type="ECO:0000313" key="1">
    <source>
        <dbReference type="EMBL" id="ERM97135.1"/>
    </source>
</evidence>
<dbReference type="PANTHER" id="PTHR12265:SF0">
    <property type="entry name" value="EXPRESSED PROTEIN"/>
    <property type="match status" value="1"/>
</dbReference>
<dbReference type="Proteomes" id="UP000017836">
    <property type="component" value="Unassembled WGS sequence"/>
</dbReference>
<accession>W1NPV0</accession>
<protein>
    <recommendedName>
        <fullName evidence="3">DUF829 domain-containing protein</fullName>
    </recommendedName>
</protein>
<dbReference type="Pfam" id="PF05705">
    <property type="entry name" value="DUF829"/>
    <property type="match status" value="2"/>
</dbReference>
<organism evidence="1 2">
    <name type="scientific">Amborella trichopoda</name>
    <dbReference type="NCBI Taxonomy" id="13333"/>
    <lineage>
        <taxon>Eukaryota</taxon>
        <taxon>Viridiplantae</taxon>
        <taxon>Streptophyta</taxon>
        <taxon>Embryophyta</taxon>
        <taxon>Tracheophyta</taxon>
        <taxon>Spermatophyta</taxon>
        <taxon>Magnoliopsida</taxon>
        <taxon>Amborellales</taxon>
        <taxon>Amborellaceae</taxon>
        <taxon>Amborella</taxon>
    </lineage>
</organism>
<evidence type="ECO:0008006" key="3">
    <source>
        <dbReference type="Google" id="ProtNLM"/>
    </source>
</evidence>